<dbReference type="Proteomes" id="UP000007383">
    <property type="component" value="Chromosome"/>
</dbReference>
<keyword evidence="2" id="KW-1185">Reference proteome</keyword>
<dbReference type="AlphaFoldDB" id="H9UH03"/>
<evidence type="ECO:0000313" key="2">
    <source>
        <dbReference type="Proteomes" id="UP000007383"/>
    </source>
</evidence>
<dbReference type="STRING" id="889378.Spiaf_0696"/>
<dbReference type="OrthoDB" id="9179041at2"/>
<accession>H9UH03</accession>
<dbReference type="SUPFAM" id="SSF46689">
    <property type="entry name" value="Homeodomain-like"/>
    <property type="match status" value="1"/>
</dbReference>
<dbReference type="PATRIC" id="fig|889378.3.peg.706"/>
<dbReference type="EMBL" id="CP003282">
    <property type="protein sequence ID" value="AFG36796.1"/>
    <property type="molecule type" value="Genomic_DNA"/>
</dbReference>
<dbReference type="InterPro" id="IPR009057">
    <property type="entry name" value="Homeodomain-like_sf"/>
</dbReference>
<evidence type="ECO:0000313" key="1">
    <source>
        <dbReference type="EMBL" id="AFG36796.1"/>
    </source>
</evidence>
<dbReference type="eggNOG" id="COG1309">
    <property type="taxonomic scope" value="Bacteria"/>
</dbReference>
<dbReference type="Gene3D" id="1.10.357.10">
    <property type="entry name" value="Tetracycline Repressor, domain 2"/>
    <property type="match status" value="1"/>
</dbReference>
<dbReference type="HOGENOM" id="CLU_1170075_0_0_12"/>
<protein>
    <submittedName>
        <fullName evidence="1">Transcriptional regulator</fullName>
    </submittedName>
</protein>
<sequence length="237" mass="26489">MNQGWIVAPKKSITEQDIILTAFHMIRTMGTRSVTARKIALEIGCSTMPLYSTVGSMQDLNIRVMEIGYILLEQLRQRIHSGCPLLDLQLAMYQLAEHEPHLWRLMFLNSLETAREPQFSEWRRLVQDIEESLPGAGSLADPTRIQQLQDVSYALIGVCASINLGTFFYLQERPQDQASYITQVFSRLNTGLIPWYTPPAAKPAGLDQALQSALDTTIELCSTPTTPEAPDTAHAVS</sequence>
<proteinExistence type="predicted"/>
<organism evidence="1 2">
    <name type="scientific">Spirochaeta africana (strain ATCC 700263 / DSM 8902 / Z-7692)</name>
    <dbReference type="NCBI Taxonomy" id="889378"/>
    <lineage>
        <taxon>Bacteria</taxon>
        <taxon>Pseudomonadati</taxon>
        <taxon>Spirochaetota</taxon>
        <taxon>Spirochaetia</taxon>
        <taxon>Spirochaetales</taxon>
        <taxon>Spirochaetaceae</taxon>
        <taxon>Spirochaeta</taxon>
    </lineage>
</organism>
<dbReference type="KEGG" id="sfc:Spiaf_0696"/>
<reference evidence="2" key="1">
    <citation type="journal article" date="2013" name="Stand. Genomic Sci.">
        <title>Complete genome sequence of the halophilic bacterium Spirochaeta africana type strain (Z-7692(T)) from the alkaline Lake Magadi in the East African Rift.</title>
        <authorList>
            <person name="Liolos K."/>
            <person name="Abt B."/>
            <person name="Scheuner C."/>
            <person name="Teshima H."/>
            <person name="Held B."/>
            <person name="Lapidus A."/>
            <person name="Nolan M."/>
            <person name="Lucas S."/>
            <person name="Deshpande S."/>
            <person name="Cheng J.F."/>
            <person name="Tapia R."/>
            <person name="Goodwin L.A."/>
            <person name="Pitluck S."/>
            <person name="Pagani I."/>
            <person name="Ivanova N."/>
            <person name="Mavromatis K."/>
            <person name="Mikhailova N."/>
            <person name="Huntemann M."/>
            <person name="Pati A."/>
            <person name="Chen A."/>
            <person name="Palaniappan K."/>
            <person name="Land M."/>
            <person name="Rohde M."/>
            <person name="Tindall B.J."/>
            <person name="Detter J.C."/>
            <person name="Goker M."/>
            <person name="Bristow J."/>
            <person name="Eisen J.A."/>
            <person name="Markowitz V."/>
            <person name="Hugenholtz P."/>
            <person name="Woyke T."/>
            <person name="Klenk H.P."/>
            <person name="Kyrpides N.C."/>
        </authorList>
    </citation>
    <scope>NUCLEOTIDE SEQUENCE</scope>
    <source>
        <strain evidence="2">ATCC 700263 / DSM 8902 / Z-7692</strain>
    </source>
</reference>
<gene>
    <name evidence="1" type="ordered locus">Spiaf_0696</name>
</gene>
<name>H9UH03_SPIAZ</name>